<dbReference type="Proteomes" id="UP000636709">
    <property type="component" value="Unassembled WGS sequence"/>
</dbReference>
<dbReference type="OrthoDB" id="678833at2759"/>
<keyword evidence="2" id="KW-1185">Reference proteome</keyword>
<protein>
    <submittedName>
        <fullName evidence="1">Uncharacterized protein</fullName>
    </submittedName>
</protein>
<comment type="caution">
    <text evidence="1">The sequence shown here is derived from an EMBL/GenBank/DDBJ whole genome shotgun (WGS) entry which is preliminary data.</text>
</comment>
<name>A0A835E0H2_9POAL</name>
<gene>
    <name evidence="1" type="ORF">HU200_058595</name>
</gene>
<accession>A0A835E0H2</accession>
<dbReference type="EMBL" id="JACEFO010002462">
    <property type="protein sequence ID" value="KAF8659384.1"/>
    <property type="molecule type" value="Genomic_DNA"/>
</dbReference>
<organism evidence="1 2">
    <name type="scientific">Digitaria exilis</name>
    <dbReference type="NCBI Taxonomy" id="1010633"/>
    <lineage>
        <taxon>Eukaryota</taxon>
        <taxon>Viridiplantae</taxon>
        <taxon>Streptophyta</taxon>
        <taxon>Embryophyta</taxon>
        <taxon>Tracheophyta</taxon>
        <taxon>Spermatophyta</taxon>
        <taxon>Magnoliopsida</taxon>
        <taxon>Liliopsida</taxon>
        <taxon>Poales</taxon>
        <taxon>Poaceae</taxon>
        <taxon>PACMAD clade</taxon>
        <taxon>Panicoideae</taxon>
        <taxon>Panicodae</taxon>
        <taxon>Paniceae</taxon>
        <taxon>Anthephorinae</taxon>
        <taxon>Digitaria</taxon>
    </lineage>
</organism>
<sequence>MATVVGRLRSAARSIMRLLGPSQHVPFVFVLKRFVDLESPPVDLHQQWATIACPIRKASGCGKHGQRVVEGLTLYARLITTLNLTSALYIELNDDALQRIKAEFGHGFDRPLIQIDKDHGGFHVVAFVESTDDDRFIFLTLLFSLR</sequence>
<evidence type="ECO:0000313" key="1">
    <source>
        <dbReference type="EMBL" id="KAF8659384.1"/>
    </source>
</evidence>
<dbReference type="AlphaFoldDB" id="A0A835E0H2"/>
<reference evidence="1" key="1">
    <citation type="submission" date="2020-07" db="EMBL/GenBank/DDBJ databases">
        <title>Genome sequence and genetic diversity analysis of an under-domesticated orphan crop, white fonio (Digitaria exilis).</title>
        <authorList>
            <person name="Bennetzen J.L."/>
            <person name="Chen S."/>
            <person name="Ma X."/>
            <person name="Wang X."/>
            <person name="Yssel A.E.J."/>
            <person name="Chaluvadi S.R."/>
            <person name="Johnson M."/>
            <person name="Gangashetty P."/>
            <person name="Hamidou F."/>
            <person name="Sanogo M.D."/>
            <person name="Zwaenepoel A."/>
            <person name="Wallace J."/>
            <person name="Van De Peer Y."/>
            <person name="Van Deynze A."/>
        </authorList>
    </citation>
    <scope>NUCLEOTIDE SEQUENCE</scope>
    <source>
        <tissue evidence="1">Leaves</tissue>
    </source>
</reference>
<proteinExistence type="predicted"/>
<evidence type="ECO:0000313" key="2">
    <source>
        <dbReference type="Proteomes" id="UP000636709"/>
    </source>
</evidence>